<evidence type="ECO:0000313" key="1">
    <source>
        <dbReference type="EMBL" id="GMI13904.1"/>
    </source>
</evidence>
<keyword evidence="2" id="KW-1185">Reference proteome</keyword>
<gene>
    <name evidence="1" type="ORF">TrLO_g4358</name>
</gene>
<reference evidence="2" key="1">
    <citation type="journal article" date="2023" name="Commun. Biol.">
        <title>Genome analysis of Parmales, the sister group of diatoms, reveals the evolutionary specialization of diatoms from phago-mixotrophs to photoautotrophs.</title>
        <authorList>
            <person name="Ban H."/>
            <person name="Sato S."/>
            <person name="Yoshikawa S."/>
            <person name="Yamada K."/>
            <person name="Nakamura Y."/>
            <person name="Ichinomiya M."/>
            <person name="Sato N."/>
            <person name="Blanc-Mathieu R."/>
            <person name="Endo H."/>
            <person name="Kuwata A."/>
            <person name="Ogata H."/>
        </authorList>
    </citation>
    <scope>NUCLEOTIDE SEQUENCE [LARGE SCALE GENOMIC DNA]</scope>
    <source>
        <strain evidence="2">NIES 3700</strain>
    </source>
</reference>
<evidence type="ECO:0000313" key="2">
    <source>
        <dbReference type="Proteomes" id="UP001165122"/>
    </source>
</evidence>
<comment type="caution">
    <text evidence="1">The sequence shown here is derived from an EMBL/GenBank/DDBJ whole genome shotgun (WGS) entry which is preliminary data.</text>
</comment>
<dbReference type="Proteomes" id="UP001165122">
    <property type="component" value="Unassembled WGS sequence"/>
</dbReference>
<accession>A0A9W7FKW3</accession>
<name>A0A9W7FKW3_9STRA</name>
<protein>
    <submittedName>
        <fullName evidence="1">Uncharacterized protein</fullName>
    </submittedName>
</protein>
<proteinExistence type="predicted"/>
<dbReference type="EMBL" id="BRXW01000203">
    <property type="protein sequence ID" value="GMI13904.1"/>
    <property type="molecule type" value="Genomic_DNA"/>
</dbReference>
<sequence length="71" mass="8605">MKPWTLSNWARWEEEKPHWFTDTWIDGAPNRFVPYEFRVKYKKIKGRVDDDRLKKRRGSIGVKEILGGVER</sequence>
<dbReference type="AlphaFoldDB" id="A0A9W7FKW3"/>
<organism evidence="1 2">
    <name type="scientific">Triparma laevis f. longispina</name>
    <dbReference type="NCBI Taxonomy" id="1714387"/>
    <lineage>
        <taxon>Eukaryota</taxon>
        <taxon>Sar</taxon>
        <taxon>Stramenopiles</taxon>
        <taxon>Ochrophyta</taxon>
        <taxon>Bolidophyceae</taxon>
        <taxon>Parmales</taxon>
        <taxon>Triparmaceae</taxon>
        <taxon>Triparma</taxon>
    </lineage>
</organism>